<proteinExistence type="predicted"/>
<dbReference type="EMBL" id="JXYS01000143">
    <property type="protein sequence ID" value="KJF15563.1"/>
    <property type="molecule type" value="Genomic_DNA"/>
</dbReference>
<dbReference type="RefSeq" id="WP_152626214.1">
    <property type="nucleotide sequence ID" value="NZ_JXYS01000143.1"/>
</dbReference>
<organism evidence="1 2">
    <name type="scientific">Acidithrix ferrooxidans</name>
    <dbReference type="NCBI Taxonomy" id="1280514"/>
    <lineage>
        <taxon>Bacteria</taxon>
        <taxon>Bacillati</taxon>
        <taxon>Actinomycetota</taxon>
        <taxon>Acidimicrobiia</taxon>
        <taxon>Acidimicrobiales</taxon>
        <taxon>Acidimicrobiaceae</taxon>
        <taxon>Acidithrix</taxon>
    </lineage>
</organism>
<reference evidence="1 2" key="1">
    <citation type="submission" date="2015-01" db="EMBL/GenBank/DDBJ databases">
        <title>Draft genome of the acidophilic iron oxidizer Acidithrix ferrooxidans strain Py-F3.</title>
        <authorList>
            <person name="Poehlein A."/>
            <person name="Eisen S."/>
            <person name="Schloemann M."/>
            <person name="Johnson B.D."/>
            <person name="Daniel R."/>
            <person name="Muehling M."/>
        </authorList>
    </citation>
    <scope>NUCLEOTIDE SEQUENCE [LARGE SCALE GENOMIC DNA]</scope>
    <source>
        <strain evidence="1 2">Py-F3</strain>
    </source>
</reference>
<dbReference type="Proteomes" id="UP000032360">
    <property type="component" value="Unassembled WGS sequence"/>
</dbReference>
<dbReference type="AlphaFoldDB" id="A0A0D8HCA6"/>
<evidence type="ECO:0000313" key="1">
    <source>
        <dbReference type="EMBL" id="KJF15563.1"/>
    </source>
</evidence>
<protein>
    <submittedName>
        <fullName evidence="1">Uncharacterized protein</fullName>
    </submittedName>
</protein>
<accession>A0A0D8HCA6</accession>
<name>A0A0D8HCA6_9ACTN</name>
<comment type="caution">
    <text evidence="1">The sequence shown here is derived from an EMBL/GenBank/DDBJ whole genome shotgun (WGS) entry which is preliminary data.</text>
</comment>
<keyword evidence="2" id="KW-1185">Reference proteome</keyword>
<evidence type="ECO:0000313" key="2">
    <source>
        <dbReference type="Proteomes" id="UP000032360"/>
    </source>
</evidence>
<sequence length="316" mass="35166">MHALRSIKAETSPLPSAELVEYLSRLLVRDFSDTVRWLPRRLGAGALFGGEVLICADWAYQLNLGPSVKEALSYFQLDGALGLHELGLSVVDELGFIGERSGAWELTIGEPKALVQSHRDGQAVMSSACRSALYQATLLAAYEELEVVPSALFFLTLALSSSMVNRLGQRALVIDEGRLFSTNSTYDDFQRRFCQVPLEEFLASETPLSARYATDAEAIVSALFDGSIPEFQFPTSFIPLSRLLVEQGLAPGGWEPGKWRPVVLSDDSTEILRLSNLLSRRGMLYQSLPNKSHAMPRYLYVRSEDMRHIWANFRGE</sequence>
<gene>
    <name evidence="1" type="ORF">AXFE_35880</name>
</gene>